<dbReference type="GO" id="GO:0004519">
    <property type="term" value="F:endonuclease activity"/>
    <property type="evidence" value="ECO:0007669"/>
    <property type="project" value="InterPro"/>
</dbReference>
<comment type="caution">
    <text evidence="2">The sequence shown here is derived from an EMBL/GenBank/DDBJ whole genome shotgun (WGS) entry which is preliminary data.</text>
</comment>
<evidence type="ECO:0000259" key="1">
    <source>
        <dbReference type="SMART" id="SM00507"/>
    </source>
</evidence>
<dbReference type="EMBL" id="BJVS01000002">
    <property type="protein sequence ID" value="GEL52713.1"/>
    <property type="molecule type" value="Genomic_DNA"/>
</dbReference>
<name>A0AAN4R0U8_9PROT</name>
<dbReference type="KEGG" id="abg:Asbog_00050"/>
<dbReference type="InterPro" id="IPR002711">
    <property type="entry name" value="HNH"/>
</dbReference>
<keyword evidence="3" id="KW-1185">Reference proteome</keyword>
<dbReference type="RefSeq" id="WP_062163656.1">
    <property type="nucleotide sequence ID" value="NZ_AP014690.1"/>
</dbReference>
<dbReference type="Pfam" id="PF01844">
    <property type="entry name" value="HNH"/>
    <property type="match status" value="1"/>
</dbReference>
<sequence length="106" mass="11669">MAVRGLQCVLPAVRSVKTGIATALPKQAKTIYLSPEWRGLMSRLLAQRGRRCEACGRTGCRIFGDHIHELKDGGALLDPGNVRLLCGSCHSTKTARVRAIRWRETV</sequence>
<feature type="domain" description="HNH nuclease" evidence="1">
    <location>
        <begin position="40"/>
        <end position="91"/>
    </location>
</feature>
<accession>A0AAN4R0U8</accession>
<proteinExistence type="predicted"/>
<dbReference type="GO" id="GO:0003676">
    <property type="term" value="F:nucleic acid binding"/>
    <property type="evidence" value="ECO:0007669"/>
    <property type="project" value="InterPro"/>
</dbReference>
<dbReference type="AlphaFoldDB" id="A0AAN4R0U8"/>
<dbReference type="Gene3D" id="1.10.30.50">
    <property type="match status" value="1"/>
</dbReference>
<reference evidence="2 3" key="1">
    <citation type="submission" date="2019-07" db="EMBL/GenBank/DDBJ databases">
        <title>Whole genome shotgun sequence of Asaia bogorensis NBRC 16594.</title>
        <authorList>
            <person name="Hosoyama A."/>
            <person name="Uohara A."/>
            <person name="Ohji S."/>
            <person name="Ichikawa N."/>
        </authorList>
    </citation>
    <scope>NUCLEOTIDE SEQUENCE [LARGE SCALE GENOMIC DNA]</scope>
    <source>
        <strain evidence="2 3">NBRC 16594</strain>
    </source>
</reference>
<evidence type="ECO:0000313" key="3">
    <source>
        <dbReference type="Proteomes" id="UP000321287"/>
    </source>
</evidence>
<dbReference type="InterPro" id="IPR003615">
    <property type="entry name" value="HNH_nuc"/>
</dbReference>
<dbReference type="CDD" id="cd00085">
    <property type="entry name" value="HNHc"/>
    <property type="match status" value="1"/>
</dbReference>
<dbReference type="SMART" id="SM00507">
    <property type="entry name" value="HNHc"/>
    <property type="match status" value="1"/>
</dbReference>
<dbReference type="Proteomes" id="UP000321287">
    <property type="component" value="Unassembled WGS sequence"/>
</dbReference>
<dbReference type="GO" id="GO:0008270">
    <property type="term" value="F:zinc ion binding"/>
    <property type="evidence" value="ECO:0007669"/>
    <property type="project" value="InterPro"/>
</dbReference>
<protein>
    <recommendedName>
        <fullName evidence="1">HNH nuclease domain-containing protein</fullName>
    </recommendedName>
</protein>
<dbReference type="GeneID" id="78225162"/>
<organism evidence="2 3">
    <name type="scientific">Asaia bogorensis NBRC 16594</name>
    <dbReference type="NCBI Taxonomy" id="1231624"/>
    <lineage>
        <taxon>Bacteria</taxon>
        <taxon>Pseudomonadati</taxon>
        <taxon>Pseudomonadota</taxon>
        <taxon>Alphaproteobacteria</taxon>
        <taxon>Acetobacterales</taxon>
        <taxon>Acetobacteraceae</taxon>
        <taxon>Asaia</taxon>
    </lineage>
</organism>
<gene>
    <name evidence="2" type="ORF">ABO01nite_07200</name>
</gene>
<evidence type="ECO:0000313" key="2">
    <source>
        <dbReference type="EMBL" id="GEL52713.1"/>
    </source>
</evidence>